<dbReference type="Pfam" id="PF00089">
    <property type="entry name" value="Trypsin"/>
    <property type="match status" value="1"/>
</dbReference>
<keyword evidence="8" id="KW-1133">Transmembrane helix</keyword>
<dbReference type="InterPro" id="IPR009003">
    <property type="entry name" value="Peptidase_S1_PA"/>
</dbReference>
<protein>
    <submittedName>
        <fullName evidence="12">Transmembrane protease serine 5</fullName>
    </submittedName>
</protein>
<dbReference type="InterPro" id="IPR043504">
    <property type="entry name" value="Peptidase_S1_PA_chymotrypsin"/>
</dbReference>
<dbReference type="InterPro" id="IPR001190">
    <property type="entry name" value="SRCR"/>
</dbReference>
<dbReference type="PROSITE" id="PS00135">
    <property type="entry name" value="TRYPSIN_SER"/>
    <property type="match status" value="1"/>
</dbReference>
<feature type="domain" description="SRCR" evidence="10">
    <location>
        <begin position="138"/>
        <end position="263"/>
    </location>
</feature>
<dbReference type="InterPro" id="IPR018114">
    <property type="entry name" value="TRYPSIN_HIS"/>
</dbReference>
<dbReference type="SUPFAM" id="SSF56487">
    <property type="entry name" value="SRCR-like"/>
    <property type="match status" value="1"/>
</dbReference>
<keyword evidence="2 7" id="KW-0378">Hydrolase</keyword>
<evidence type="ECO:0000313" key="12">
    <source>
        <dbReference type="RefSeq" id="XP_004916446.1"/>
    </source>
</evidence>
<accession>A0A8J0R1I7</accession>
<dbReference type="AlphaFoldDB" id="A0A8J0R1I7"/>
<keyword evidence="4" id="KW-1015">Disulfide bond</keyword>
<dbReference type="GO" id="GO:0006508">
    <property type="term" value="P:proteolysis"/>
    <property type="evidence" value="ECO:0007669"/>
    <property type="project" value="UniProtKB-KW"/>
</dbReference>
<dbReference type="InterPro" id="IPR001254">
    <property type="entry name" value="Trypsin_dom"/>
</dbReference>
<dbReference type="Gene3D" id="2.40.10.10">
    <property type="entry name" value="Trypsin-like serine proteases"/>
    <property type="match status" value="2"/>
</dbReference>
<dbReference type="InterPro" id="IPR033116">
    <property type="entry name" value="TRYPSIN_SER"/>
</dbReference>
<dbReference type="RefSeq" id="XP_004916446.1">
    <property type="nucleotide sequence ID" value="XM_004916389.4"/>
</dbReference>
<dbReference type="GO" id="GO:0008236">
    <property type="term" value="F:serine-type peptidase activity"/>
    <property type="evidence" value="ECO:0000318"/>
    <property type="project" value="GO_Central"/>
</dbReference>
<dbReference type="Gene3D" id="3.10.250.10">
    <property type="entry name" value="SRCR-like domain"/>
    <property type="match status" value="1"/>
</dbReference>
<sequence>MRKGSRRVSLFDIFPETINEQDVTLSEAACEQGVGVPGDTVISLPEAQPADGAAGIISTVTDARKQNVPSVQTVCETETRAALCSLRNLSRILFFISILLSVGAVSLSICLILQYFYHPVIQKACPDYVEICSSSLNCSLAQGANLCPPGRQPSNGTLAIDYKNPVLLLTSRSVLQLYGARAGRYYTVCHQGWKPSHGWTVCRELGFNSHTMSSPVLLSAMSPIVLEAFAIVNKTDGTPNNLETFMSPVDICPTQEGVSLQCTDCGQASVDIPRIVGGTDSSLGKWPWQVSLRWDGRHMCGGSIISSQWVMSAAHCFVLNGFLTVSRWKIHAGSISLSTGIAYSVRNIYYNGLYSLETNDYDVALLKTTVPMSFSDTTRPVCLPRAYQQFQVTANCWIIGWGHVSEGGQLSPVLQEAKVQLISSQICNHSSNYAGQISPRMLCAGYPDGRADSCQGDSGGPLVCQEGGLWWQVGIVSWGEGCGRPNRPGVYTNLTEVLDWVYHRLQMDSEAT</sequence>
<keyword evidence="8 12" id="KW-0812">Transmembrane</keyword>
<dbReference type="PRINTS" id="PR00722">
    <property type="entry name" value="CHYMOTRYPSIN"/>
</dbReference>
<keyword evidence="1 7" id="KW-0645">Protease</keyword>
<dbReference type="KEGG" id="xtr:100491119"/>
<dbReference type="PANTHER" id="PTHR24252">
    <property type="entry name" value="ACROSIN-RELATED"/>
    <property type="match status" value="1"/>
</dbReference>
<dbReference type="InterPro" id="IPR036772">
    <property type="entry name" value="SRCR-like_dom_sf"/>
</dbReference>
<evidence type="ECO:0000313" key="13">
    <source>
        <dbReference type="Xenbase" id="XB-GENE-29080535"/>
    </source>
</evidence>
<organism evidence="11 12">
    <name type="scientific">Xenopus tropicalis</name>
    <name type="common">Western clawed frog</name>
    <name type="synonym">Silurana tropicalis</name>
    <dbReference type="NCBI Taxonomy" id="8364"/>
    <lineage>
        <taxon>Eukaryota</taxon>
        <taxon>Metazoa</taxon>
        <taxon>Chordata</taxon>
        <taxon>Craniata</taxon>
        <taxon>Vertebrata</taxon>
        <taxon>Euteleostomi</taxon>
        <taxon>Amphibia</taxon>
        <taxon>Batrachia</taxon>
        <taxon>Anura</taxon>
        <taxon>Pipoidea</taxon>
        <taxon>Pipidae</taxon>
        <taxon>Xenopodinae</taxon>
        <taxon>Xenopus</taxon>
        <taxon>Silurana</taxon>
    </lineage>
</organism>
<keyword evidence="3 7" id="KW-0720">Serine protease</keyword>
<dbReference type="GeneID" id="100491119"/>
<dbReference type="Pfam" id="PF15494">
    <property type="entry name" value="SRCR_2"/>
    <property type="match status" value="1"/>
</dbReference>
<dbReference type="PROSITE" id="PS50240">
    <property type="entry name" value="TRYPSIN_DOM"/>
    <property type="match status" value="1"/>
</dbReference>
<feature type="transmembrane region" description="Helical" evidence="8">
    <location>
        <begin position="92"/>
        <end position="117"/>
    </location>
</feature>
<gene>
    <name evidence="12 13" type="primary">LOC100491119</name>
</gene>
<reference evidence="12" key="1">
    <citation type="submission" date="2025-08" db="UniProtKB">
        <authorList>
            <consortium name="RefSeq"/>
        </authorList>
    </citation>
    <scope>IDENTIFICATION</scope>
    <source>
        <strain evidence="12">Nigerian</strain>
        <tissue evidence="12">Liver and blood</tissue>
    </source>
</reference>
<dbReference type="Proteomes" id="UP000008143">
    <property type="component" value="Chromosome 7"/>
</dbReference>
<dbReference type="Xenbase" id="XB-GENE-29080535">
    <property type="gene designation" value="LOC100491119"/>
</dbReference>
<keyword evidence="11" id="KW-1185">Reference proteome</keyword>
<evidence type="ECO:0000256" key="1">
    <source>
        <dbReference type="ARBA" id="ARBA00022670"/>
    </source>
</evidence>
<dbReference type="PROSITE" id="PS00134">
    <property type="entry name" value="TRYPSIN_HIS"/>
    <property type="match status" value="1"/>
</dbReference>
<comment type="caution">
    <text evidence="6">Lacks conserved residue(s) required for the propagation of feature annotation.</text>
</comment>
<dbReference type="PANTHER" id="PTHR24252:SF7">
    <property type="entry name" value="HYALIN"/>
    <property type="match status" value="1"/>
</dbReference>
<evidence type="ECO:0000256" key="7">
    <source>
        <dbReference type="RuleBase" id="RU363034"/>
    </source>
</evidence>
<dbReference type="AGR" id="Xenbase:XB-GENE-29080535"/>
<evidence type="ECO:0000256" key="8">
    <source>
        <dbReference type="SAM" id="Phobius"/>
    </source>
</evidence>
<evidence type="ECO:0000256" key="5">
    <source>
        <dbReference type="ARBA" id="ARBA00023180"/>
    </source>
</evidence>
<evidence type="ECO:0000313" key="11">
    <source>
        <dbReference type="Proteomes" id="UP000008143"/>
    </source>
</evidence>
<dbReference type="GO" id="GO:0005886">
    <property type="term" value="C:plasma membrane"/>
    <property type="evidence" value="ECO:0000318"/>
    <property type="project" value="GO_Central"/>
</dbReference>
<keyword evidence="8" id="KW-0472">Membrane</keyword>
<dbReference type="CDD" id="cd00190">
    <property type="entry name" value="Tryp_SPc"/>
    <property type="match status" value="1"/>
</dbReference>
<proteinExistence type="predicted"/>
<feature type="domain" description="Peptidase S1" evidence="9">
    <location>
        <begin position="275"/>
        <end position="506"/>
    </location>
</feature>
<dbReference type="PROSITE" id="PS50287">
    <property type="entry name" value="SRCR_2"/>
    <property type="match status" value="1"/>
</dbReference>
<dbReference type="OMA" id="RYYTVCH"/>
<evidence type="ECO:0000256" key="3">
    <source>
        <dbReference type="ARBA" id="ARBA00022825"/>
    </source>
</evidence>
<dbReference type="SMART" id="SM00020">
    <property type="entry name" value="Tryp_SPc"/>
    <property type="match status" value="1"/>
</dbReference>
<name>A0A8J0R1I7_XENTR</name>
<evidence type="ECO:0000259" key="9">
    <source>
        <dbReference type="PROSITE" id="PS50240"/>
    </source>
</evidence>
<evidence type="ECO:0000256" key="4">
    <source>
        <dbReference type="ARBA" id="ARBA00023157"/>
    </source>
</evidence>
<keyword evidence="5" id="KW-0325">Glycoprotein</keyword>
<dbReference type="InterPro" id="IPR001314">
    <property type="entry name" value="Peptidase_S1A"/>
</dbReference>
<dbReference type="SUPFAM" id="SSF50494">
    <property type="entry name" value="Trypsin-like serine proteases"/>
    <property type="match status" value="1"/>
</dbReference>
<dbReference type="OrthoDB" id="6380398at2759"/>
<evidence type="ECO:0000256" key="6">
    <source>
        <dbReference type="PROSITE-ProRule" id="PRU00196"/>
    </source>
</evidence>
<dbReference type="GO" id="GO:0004252">
    <property type="term" value="F:serine-type endopeptidase activity"/>
    <property type="evidence" value="ECO:0007669"/>
    <property type="project" value="InterPro"/>
</dbReference>
<evidence type="ECO:0000259" key="10">
    <source>
        <dbReference type="PROSITE" id="PS50287"/>
    </source>
</evidence>
<dbReference type="FunFam" id="2.40.10.10:FF:000003">
    <property type="entry name" value="Transmembrane serine protease 3"/>
    <property type="match status" value="1"/>
</dbReference>
<evidence type="ECO:0000256" key="2">
    <source>
        <dbReference type="ARBA" id="ARBA00022801"/>
    </source>
</evidence>